<keyword evidence="8" id="KW-0067">ATP-binding</keyword>
<evidence type="ECO:0000256" key="12">
    <source>
        <dbReference type="ARBA" id="ARBA00048679"/>
    </source>
</evidence>
<proteinExistence type="inferred from homology"/>
<keyword evidence="15" id="KW-1185">Reference proteome</keyword>
<evidence type="ECO:0000256" key="7">
    <source>
        <dbReference type="ARBA" id="ARBA00022777"/>
    </source>
</evidence>
<dbReference type="PANTHER" id="PTHR24346">
    <property type="entry name" value="MAP/MICROTUBULE AFFINITY-REGULATING KINASE"/>
    <property type="match status" value="1"/>
</dbReference>
<dbReference type="GO" id="GO:0005524">
    <property type="term" value="F:ATP binding"/>
    <property type="evidence" value="ECO:0007669"/>
    <property type="project" value="UniProtKB-KW"/>
</dbReference>
<dbReference type="InterPro" id="IPR032270">
    <property type="entry name" value="AMPK_C"/>
</dbReference>
<dbReference type="CDD" id="cd12122">
    <property type="entry name" value="AMPKA_C"/>
    <property type="match status" value="1"/>
</dbReference>
<evidence type="ECO:0000256" key="3">
    <source>
        <dbReference type="ARBA" id="ARBA00012513"/>
    </source>
</evidence>
<dbReference type="FunFam" id="3.30.200.20:FF:000003">
    <property type="entry name" value="Non-specific serine/threonine protein kinase"/>
    <property type="match status" value="1"/>
</dbReference>
<evidence type="ECO:0000259" key="13">
    <source>
        <dbReference type="PROSITE" id="PS50011"/>
    </source>
</evidence>
<comment type="catalytic activity">
    <reaction evidence="11">
        <text>L-threonyl-[protein] + ATP = O-phospho-L-threonyl-[protein] + ADP + H(+)</text>
        <dbReference type="Rhea" id="RHEA:46608"/>
        <dbReference type="Rhea" id="RHEA-COMP:11060"/>
        <dbReference type="Rhea" id="RHEA-COMP:11605"/>
        <dbReference type="ChEBI" id="CHEBI:15378"/>
        <dbReference type="ChEBI" id="CHEBI:30013"/>
        <dbReference type="ChEBI" id="CHEBI:30616"/>
        <dbReference type="ChEBI" id="CHEBI:61977"/>
        <dbReference type="ChEBI" id="CHEBI:456216"/>
        <dbReference type="EC" id="2.7.11.1"/>
    </reaction>
</comment>
<accession>A0A2A9NK74</accession>
<dbReference type="Pfam" id="PF08587">
    <property type="entry name" value="UBA_2"/>
    <property type="match status" value="1"/>
</dbReference>
<dbReference type="EC" id="2.7.11.1" evidence="3"/>
<dbReference type="PANTHER" id="PTHR24346:SF110">
    <property type="entry name" value="NON-SPECIFIC SERINE_THREONINE PROTEIN KINASE"/>
    <property type="match status" value="1"/>
</dbReference>
<keyword evidence="4" id="KW-0723">Serine/threonine-protein kinase</keyword>
<dbReference type="PROSITE" id="PS00108">
    <property type="entry name" value="PROTEIN_KINASE_ST"/>
    <property type="match status" value="1"/>
</dbReference>
<organism evidence="14 15">
    <name type="scientific">Amanita thiersii Skay4041</name>
    <dbReference type="NCBI Taxonomy" id="703135"/>
    <lineage>
        <taxon>Eukaryota</taxon>
        <taxon>Fungi</taxon>
        <taxon>Dikarya</taxon>
        <taxon>Basidiomycota</taxon>
        <taxon>Agaricomycotina</taxon>
        <taxon>Agaricomycetes</taxon>
        <taxon>Agaricomycetidae</taxon>
        <taxon>Agaricales</taxon>
        <taxon>Pluteineae</taxon>
        <taxon>Amanitaceae</taxon>
        <taxon>Amanita</taxon>
    </lineage>
</organism>
<evidence type="ECO:0000256" key="10">
    <source>
        <dbReference type="ARBA" id="ARBA00023277"/>
    </source>
</evidence>
<evidence type="ECO:0000313" key="14">
    <source>
        <dbReference type="EMBL" id="PFH48112.1"/>
    </source>
</evidence>
<dbReference type="Gene3D" id="3.30.310.80">
    <property type="entry name" value="Kinase associated domain 1, KA1"/>
    <property type="match status" value="1"/>
</dbReference>
<dbReference type="GO" id="GO:0005737">
    <property type="term" value="C:cytoplasm"/>
    <property type="evidence" value="ECO:0007669"/>
    <property type="project" value="TreeGrafter"/>
</dbReference>
<dbReference type="GO" id="GO:0035556">
    <property type="term" value="P:intracellular signal transduction"/>
    <property type="evidence" value="ECO:0007669"/>
    <property type="project" value="TreeGrafter"/>
</dbReference>
<evidence type="ECO:0000256" key="8">
    <source>
        <dbReference type="ARBA" id="ARBA00022840"/>
    </source>
</evidence>
<dbReference type="PROSITE" id="PS50011">
    <property type="entry name" value="PROTEIN_KINASE_DOM"/>
    <property type="match status" value="1"/>
</dbReference>
<dbReference type="InterPro" id="IPR011009">
    <property type="entry name" value="Kinase-like_dom_sf"/>
</dbReference>
<protein>
    <recommendedName>
        <fullName evidence="3">non-specific serine/threonine protein kinase</fullName>
        <ecNumber evidence="3">2.7.11.1</ecNumber>
    </recommendedName>
</protein>
<dbReference type="OrthoDB" id="193931at2759"/>
<name>A0A2A9NK74_9AGAR</name>
<keyword evidence="7" id="KW-0418">Kinase</keyword>
<evidence type="ECO:0000256" key="5">
    <source>
        <dbReference type="ARBA" id="ARBA00022679"/>
    </source>
</evidence>
<dbReference type="GO" id="GO:0004674">
    <property type="term" value="F:protein serine/threonine kinase activity"/>
    <property type="evidence" value="ECO:0007669"/>
    <property type="project" value="UniProtKB-KW"/>
</dbReference>
<dbReference type="SMART" id="SM00220">
    <property type="entry name" value="S_TKc"/>
    <property type="match status" value="1"/>
</dbReference>
<evidence type="ECO:0000256" key="6">
    <source>
        <dbReference type="ARBA" id="ARBA00022741"/>
    </source>
</evidence>
<dbReference type="InterPro" id="IPR013896">
    <property type="entry name" value="SNF1_UBA"/>
</dbReference>
<dbReference type="Proteomes" id="UP000242287">
    <property type="component" value="Unassembled WGS sequence"/>
</dbReference>
<keyword evidence="6" id="KW-0547">Nucleotide-binding</keyword>
<evidence type="ECO:0000313" key="15">
    <source>
        <dbReference type="Proteomes" id="UP000242287"/>
    </source>
</evidence>
<reference evidence="14 15" key="1">
    <citation type="submission" date="2014-02" db="EMBL/GenBank/DDBJ databases">
        <title>Transposable element dynamics among asymbiotic and ectomycorrhizal Amanita fungi.</title>
        <authorList>
            <consortium name="DOE Joint Genome Institute"/>
            <person name="Hess J."/>
            <person name="Skrede I."/>
            <person name="Wolfe B."/>
            <person name="LaButti K."/>
            <person name="Ohm R.A."/>
            <person name="Grigoriev I.V."/>
            <person name="Pringle A."/>
        </authorList>
    </citation>
    <scope>NUCLEOTIDE SEQUENCE [LARGE SCALE GENOMIC DNA]</scope>
    <source>
        <strain evidence="14 15">SKay4041</strain>
    </source>
</reference>
<evidence type="ECO:0000256" key="9">
    <source>
        <dbReference type="ARBA" id="ARBA00023242"/>
    </source>
</evidence>
<dbReference type="SUPFAM" id="SSF103243">
    <property type="entry name" value="KA1-like"/>
    <property type="match status" value="1"/>
</dbReference>
<dbReference type="Pfam" id="PF16579">
    <property type="entry name" value="AdenylateSensor"/>
    <property type="match status" value="1"/>
</dbReference>
<evidence type="ECO:0000256" key="2">
    <source>
        <dbReference type="ARBA" id="ARBA00006234"/>
    </source>
</evidence>
<dbReference type="GO" id="GO:0005634">
    <property type="term" value="C:nucleus"/>
    <property type="evidence" value="ECO:0007669"/>
    <property type="project" value="UniProtKB-SubCell"/>
</dbReference>
<gene>
    <name evidence="14" type="ORF">AMATHDRAFT_6100</name>
</gene>
<dbReference type="InterPro" id="IPR008271">
    <property type="entry name" value="Ser/Thr_kinase_AS"/>
</dbReference>
<dbReference type="InterPro" id="IPR028375">
    <property type="entry name" value="KA1/Ssp2_C"/>
</dbReference>
<keyword evidence="5" id="KW-0808">Transferase</keyword>
<dbReference type="STRING" id="703135.A0A2A9NK74"/>
<dbReference type="Pfam" id="PF00069">
    <property type="entry name" value="Pkinase"/>
    <property type="match status" value="1"/>
</dbReference>
<dbReference type="SUPFAM" id="SSF56112">
    <property type="entry name" value="Protein kinase-like (PK-like)"/>
    <property type="match status" value="1"/>
</dbReference>
<dbReference type="EMBL" id="KZ302076">
    <property type="protein sequence ID" value="PFH48112.1"/>
    <property type="molecule type" value="Genomic_DNA"/>
</dbReference>
<dbReference type="GO" id="GO:0106310">
    <property type="term" value="F:protein serine kinase activity"/>
    <property type="evidence" value="ECO:0007669"/>
    <property type="project" value="RHEA"/>
</dbReference>
<dbReference type="Gene3D" id="1.10.510.10">
    <property type="entry name" value="Transferase(Phosphotransferase) domain 1"/>
    <property type="match status" value="1"/>
</dbReference>
<feature type="domain" description="Protein kinase" evidence="13">
    <location>
        <begin position="16"/>
        <end position="267"/>
    </location>
</feature>
<evidence type="ECO:0000256" key="4">
    <source>
        <dbReference type="ARBA" id="ARBA00022527"/>
    </source>
</evidence>
<dbReference type="InterPro" id="IPR000719">
    <property type="entry name" value="Prot_kinase_dom"/>
</dbReference>
<keyword evidence="9" id="KW-0539">Nucleus</keyword>
<dbReference type="FunFam" id="1.10.510.10:FF:000407">
    <property type="entry name" value="Non-specific serine/threonine protein kinase"/>
    <property type="match status" value="1"/>
</dbReference>
<evidence type="ECO:0000256" key="1">
    <source>
        <dbReference type="ARBA" id="ARBA00004123"/>
    </source>
</evidence>
<comment type="subcellular location">
    <subcellularLocation>
        <location evidence="1">Nucleus</location>
    </subcellularLocation>
</comment>
<evidence type="ECO:0000256" key="11">
    <source>
        <dbReference type="ARBA" id="ARBA00047899"/>
    </source>
</evidence>
<comment type="similarity">
    <text evidence="2">Belongs to the protein kinase superfamily. CAMK Ser/Thr protein kinase family. SNF1 subfamily.</text>
</comment>
<dbReference type="AlphaFoldDB" id="A0A2A9NK74"/>
<keyword evidence="10" id="KW-0119">Carbohydrate metabolism</keyword>
<sequence>MADLPGMFPPSKLGEYTVLQDIAEGTFGKVKLAKHTITGHKVAMKYISKAEINREKTKVRVRREFEYMRTLRHPHIVKLYEVISTPTDIIFVLEYAGGELFNYIVHNGRLPEPRARRFFQQIISGIEYSHRLRIVHRDLKPENVLLDDDLNVKIADFGLSNEISDGDFLTTSCGSPNYAAPEVIRGGVYAGPEIDVWSSGVILYVMLCGRLPFEDDDVHVLFSKISQGTFHLPGYLSPDARNLILAMLVVDPLKRITIPEITQHPFFTTELPRYLTPLPNPGPVLGTLSSLVTPLKALDYEIIEGLGRIEEDVVDDLANRLASVEKEDIWECLRRDDGVQGNAVKVAYLLLRDKRRLGKDLAVFAEQERDAQLAAMDPRNIISPGALSPGGGDIQENPFDAEFSGEYDEEEVEDDGLDFISPPPDGDNHFAVLNSSLPEQLPEQHHLTSYMSAKRSGARERKQHRTKWHFGIRSRSPPMEVMLEIYRTLKTLGMEWKEKRNLGGLGGVMPRRRGTIERVRELDGGGYVDLKAAAGIYFVETRARVQDVVILMNLQLYMIDSINYLVDFHHKKTYRASSDPGAGKFDIAIDESSLSDACSESGRSLSKDGCGAKEDEVVSPFVFMDVACRLILELAGGGE</sequence>
<comment type="catalytic activity">
    <reaction evidence="12">
        <text>L-seryl-[protein] + ATP = O-phospho-L-seryl-[protein] + ADP + H(+)</text>
        <dbReference type="Rhea" id="RHEA:17989"/>
        <dbReference type="Rhea" id="RHEA-COMP:9863"/>
        <dbReference type="Rhea" id="RHEA-COMP:11604"/>
        <dbReference type="ChEBI" id="CHEBI:15378"/>
        <dbReference type="ChEBI" id="CHEBI:29999"/>
        <dbReference type="ChEBI" id="CHEBI:30616"/>
        <dbReference type="ChEBI" id="CHEBI:83421"/>
        <dbReference type="ChEBI" id="CHEBI:456216"/>
        <dbReference type="EC" id="2.7.11.1"/>
    </reaction>
</comment>